<evidence type="ECO:0000256" key="10">
    <source>
        <dbReference type="PIRSR" id="PIRSR603739-50"/>
    </source>
</evidence>
<keyword evidence="2 9" id="KW-0004">4Fe-4S</keyword>
<feature type="binding site" evidence="9">
    <location>
        <position position="173"/>
    </location>
    <ligand>
        <name>[4Fe-4S] cluster</name>
        <dbReference type="ChEBI" id="CHEBI:49883"/>
        <note>4Fe-4S-S-AdoMet</note>
    </ligand>
</feature>
<dbReference type="GO" id="GO:0016869">
    <property type="term" value="F:intramolecular aminotransferase activity"/>
    <property type="evidence" value="ECO:0007669"/>
    <property type="project" value="InterPro"/>
</dbReference>
<dbReference type="PANTHER" id="PTHR30538">
    <property type="entry name" value="LYSINE 2,3-AMINOMUTASE-RELATED"/>
    <property type="match status" value="1"/>
</dbReference>
<evidence type="ECO:0000313" key="12">
    <source>
        <dbReference type="EMBL" id="MBI6874546.1"/>
    </source>
</evidence>
<organism evidence="12 13">
    <name type="scientific">Clostridium aciditolerans</name>
    <dbReference type="NCBI Taxonomy" id="339861"/>
    <lineage>
        <taxon>Bacteria</taxon>
        <taxon>Bacillati</taxon>
        <taxon>Bacillota</taxon>
        <taxon>Clostridia</taxon>
        <taxon>Eubacteriales</taxon>
        <taxon>Clostridiaceae</taxon>
        <taxon>Clostridium</taxon>
    </lineage>
</organism>
<keyword evidence="6" id="KW-0408">Iron</keyword>
<dbReference type="Pfam" id="PF12544">
    <property type="entry name" value="LAM_C"/>
    <property type="match status" value="1"/>
</dbReference>
<protein>
    <submittedName>
        <fullName evidence="12">Glutamate 2,3-aminomutase</fullName>
        <ecNumber evidence="12">5.4.3.9</ecNumber>
    </submittedName>
</protein>
<evidence type="ECO:0000256" key="4">
    <source>
        <dbReference type="ARBA" id="ARBA00022723"/>
    </source>
</evidence>
<dbReference type="Gene3D" id="3.20.20.70">
    <property type="entry name" value="Aldolase class I"/>
    <property type="match status" value="1"/>
</dbReference>
<dbReference type="InterPro" id="IPR025895">
    <property type="entry name" value="LAM_C_dom"/>
</dbReference>
<evidence type="ECO:0000256" key="8">
    <source>
        <dbReference type="ARBA" id="ARBA00023235"/>
    </source>
</evidence>
<keyword evidence="3" id="KW-0949">S-adenosyl-L-methionine</keyword>
<dbReference type="Proteomes" id="UP000622687">
    <property type="component" value="Unassembled WGS sequence"/>
</dbReference>
<dbReference type="InterPro" id="IPR013785">
    <property type="entry name" value="Aldolase_TIM"/>
</dbReference>
<evidence type="ECO:0000259" key="11">
    <source>
        <dbReference type="PROSITE" id="PS51918"/>
    </source>
</evidence>
<dbReference type="CDD" id="cd01335">
    <property type="entry name" value="Radical_SAM"/>
    <property type="match status" value="1"/>
</dbReference>
<feature type="modified residue" description="N6-(pyridoxal phosphate)lysine" evidence="10">
    <location>
        <position position="381"/>
    </location>
</feature>
<dbReference type="GO" id="GO:0051539">
    <property type="term" value="F:4 iron, 4 sulfur cluster binding"/>
    <property type="evidence" value="ECO:0007669"/>
    <property type="project" value="UniProtKB-KW"/>
</dbReference>
<evidence type="ECO:0000256" key="3">
    <source>
        <dbReference type="ARBA" id="ARBA00022691"/>
    </source>
</evidence>
<feature type="binding site" evidence="9">
    <location>
        <position position="169"/>
    </location>
    <ligand>
        <name>[4Fe-4S] cluster</name>
        <dbReference type="ChEBI" id="CHEBI:49883"/>
        <note>4Fe-4S-S-AdoMet</note>
    </ligand>
</feature>
<evidence type="ECO:0000256" key="7">
    <source>
        <dbReference type="ARBA" id="ARBA00023014"/>
    </source>
</evidence>
<keyword evidence="8 12" id="KW-0413">Isomerase</keyword>
<dbReference type="Pfam" id="PF04055">
    <property type="entry name" value="Radical_SAM"/>
    <property type="match status" value="1"/>
</dbReference>
<evidence type="ECO:0000313" key="13">
    <source>
        <dbReference type="Proteomes" id="UP000622687"/>
    </source>
</evidence>
<dbReference type="SUPFAM" id="SSF102114">
    <property type="entry name" value="Radical SAM enzymes"/>
    <property type="match status" value="1"/>
</dbReference>
<gene>
    <name evidence="12" type="primary">eam</name>
    <name evidence="12" type="ORF">I6U51_17875</name>
</gene>
<dbReference type="Gene3D" id="6.10.140.1170">
    <property type="match status" value="1"/>
</dbReference>
<dbReference type="GO" id="GO:0046872">
    <property type="term" value="F:metal ion binding"/>
    <property type="evidence" value="ECO:0007669"/>
    <property type="project" value="UniProtKB-KW"/>
</dbReference>
<feature type="binding site" evidence="9">
    <location>
        <position position="176"/>
    </location>
    <ligand>
        <name>[4Fe-4S] cluster</name>
        <dbReference type="ChEBI" id="CHEBI:49883"/>
        <note>4Fe-4S-S-AdoMet</note>
    </ligand>
</feature>
<dbReference type="PANTHER" id="PTHR30538:SF1">
    <property type="entry name" value="L-LYSINE 2,3-AMINOMUTASE"/>
    <property type="match status" value="1"/>
</dbReference>
<evidence type="ECO:0000256" key="9">
    <source>
        <dbReference type="PIRSR" id="PIRSR004911-1"/>
    </source>
</evidence>
<dbReference type="InterPro" id="IPR058240">
    <property type="entry name" value="rSAM_sf"/>
</dbReference>
<comment type="caution">
    <text evidence="12">The sequence shown here is derived from an EMBL/GenBank/DDBJ whole genome shotgun (WGS) entry which is preliminary data.</text>
</comment>
<reference evidence="12" key="1">
    <citation type="submission" date="2020-12" db="EMBL/GenBank/DDBJ databases">
        <title>Clostridium thailandense sp. nov., a novel acetogenic bacterium isolated from peat land soil in Thailand.</title>
        <authorList>
            <person name="Chaikitkaew S."/>
            <person name="Birkeland N.K."/>
        </authorList>
    </citation>
    <scope>NUCLEOTIDE SEQUENCE</scope>
    <source>
        <strain evidence="12">DSM 17425</strain>
    </source>
</reference>
<evidence type="ECO:0000256" key="1">
    <source>
        <dbReference type="ARBA" id="ARBA00001933"/>
    </source>
</evidence>
<dbReference type="SFLD" id="SFLDS00029">
    <property type="entry name" value="Radical_SAM"/>
    <property type="match status" value="1"/>
</dbReference>
<keyword evidence="13" id="KW-1185">Reference proteome</keyword>
<dbReference type="EMBL" id="JAEEGB010000026">
    <property type="protein sequence ID" value="MBI6874546.1"/>
    <property type="molecule type" value="Genomic_DNA"/>
</dbReference>
<dbReference type="RefSeq" id="WP_211143916.1">
    <property type="nucleotide sequence ID" value="NZ_JAEEGB010000026.1"/>
</dbReference>
<evidence type="ECO:0000256" key="6">
    <source>
        <dbReference type="ARBA" id="ARBA00023004"/>
    </source>
</evidence>
<dbReference type="AlphaFoldDB" id="A0A934M849"/>
<name>A0A934M849_9CLOT</name>
<dbReference type="SFLD" id="SFLDG01070">
    <property type="entry name" value="PLP-dependent"/>
    <property type="match status" value="1"/>
</dbReference>
<dbReference type="EC" id="5.4.3.9" evidence="12"/>
<keyword evidence="4 9" id="KW-0479">Metal-binding</keyword>
<proteinExistence type="predicted"/>
<dbReference type="InterPro" id="IPR007197">
    <property type="entry name" value="rSAM"/>
</dbReference>
<evidence type="ECO:0000256" key="2">
    <source>
        <dbReference type="ARBA" id="ARBA00022485"/>
    </source>
</evidence>
<comment type="cofactor">
    <cofactor evidence="1 10">
        <name>pyridoxal 5'-phosphate</name>
        <dbReference type="ChEBI" id="CHEBI:597326"/>
    </cofactor>
</comment>
<dbReference type="PIRSF" id="PIRSF004911">
    <property type="entry name" value="DUF160"/>
    <property type="match status" value="1"/>
</dbReference>
<dbReference type="NCBIfam" id="TIGR04368">
    <property type="entry name" value="Glu_2_3_NH3_mut"/>
    <property type="match status" value="1"/>
</dbReference>
<dbReference type="SFLD" id="SFLDF00290">
    <property type="entry name" value="glutamate_2_3-aminomutase"/>
    <property type="match status" value="1"/>
</dbReference>
<dbReference type="InterPro" id="IPR030801">
    <property type="entry name" value="Glu_2_3_NH3_mut"/>
</dbReference>
<dbReference type="NCBIfam" id="TIGR00238">
    <property type="entry name" value="KamA family radical SAM protein"/>
    <property type="match status" value="1"/>
</dbReference>
<keyword evidence="5 10" id="KW-0663">Pyridoxal phosphate</keyword>
<keyword evidence="7 9" id="KW-0411">Iron-sulfur</keyword>
<dbReference type="InterPro" id="IPR003739">
    <property type="entry name" value="Lys_aminomutase/Glu_NH3_mut"/>
</dbReference>
<dbReference type="PROSITE" id="PS51918">
    <property type="entry name" value="RADICAL_SAM"/>
    <property type="match status" value="1"/>
</dbReference>
<sequence length="426" mass="49046">MIDNLNNKRKIALDRAKELKSKIEDYINVKDTIPRGTSLSQEEKIMKKKLKILSLLNGNEENWNDYKWQLKNRISDVNLLAKIIKLTDEEIDNISKVGQKFRWAISPYYASLIDDDDEFNPVKLQSVPILLELRGDGVADPMAEEYTNPSGAITRRYPDRLIINVTNECFSYCRHCQRRRNIGIKDRHQSKAVLEQSIKYIKENPEIRDVLITGGDALTLSDSTLDWLLGELHSIPTVEYIRIGTRVLVNMPQRITENLLNILKKYPPIYINTHFNHPLEITKESKAACEKLVNIGVPLGNQAVLLNGINNDKYVMRLLNQELLKCRVRPYYIFHAKHVLGTTHFNTSVDDGIEIMEYLRGYTSGMAIPAYIVNAPNGNGKTPILPQYIISRGKNYIKIRTWEGKVFDYPNHPTEDLRNLLERNAD</sequence>
<feature type="domain" description="Radical SAM core" evidence="11">
    <location>
        <begin position="155"/>
        <end position="376"/>
    </location>
</feature>
<accession>A0A934M849</accession>
<evidence type="ECO:0000256" key="5">
    <source>
        <dbReference type="ARBA" id="ARBA00022898"/>
    </source>
</evidence>